<dbReference type="Pfam" id="PF24446">
    <property type="entry name" value="DUF7565"/>
    <property type="match status" value="1"/>
</dbReference>
<sequence length="96" mass="10539">MAWECGIDGCGSVFEDVESAIAHQADAHERRECEICGTVVPDGFLAIYHTFTNHSRAEYVRAYDADSAAIRTREKLLDDVTSAIDQEVLAEMLGSS</sequence>
<protein>
    <recommendedName>
        <fullName evidence="1">C2H2-type domain-containing protein</fullName>
    </recommendedName>
</protein>
<dbReference type="Proteomes" id="UP001595846">
    <property type="component" value="Unassembled WGS sequence"/>
</dbReference>
<comment type="caution">
    <text evidence="2">The sequence shown here is derived from an EMBL/GenBank/DDBJ whole genome shotgun (WGS) entry which is preliminary data.</text>
</comment>
<evidence type="ECO:0000313" key="2">
    <source>
        <dbReference type="EMBL" id="MFC3957996.1"/>
    </source>
</evidence>
<dbReference type="InterPro" id="IPR055987">
    <property type="entry name" value="DUF7565"/>
</dbReference>
<dbReference type="EMBL" id="JBHSAQ010000002">
    <property type="protein sequence ID" value="MFC3957996.1"/>
    <property type="molecule type" value="Genomic_DNA"/>
</dbReference>
<feature type="domain" description="C2H2-type" evidence="1">
    <location>
        <begin position="5"/>
        <end position="28"/>
    </location>
</feature>
<dbReference type="PROSITE" id="PS00028">
    <property type="entry name" value="ZINC_FINGER_C2H2_1"/>
    <property type="match status" value="1"/>
</dbReference>
<evidence type="ECO:0000259" key="1">
    <source>
        <dbReference type="PROSITE" id="PS00028"/>
    </source>
</evidence>
<accession>A0ABD5NM88</accession>
<dbReference type="GeneID" id="73903378"/>
<name>A0ABD5NM88_9EURY</name>
<evidence type="ECO:0000313" key="3">
    <source>
        <dbReference type="Proteomes" id="UP001595846"/>
    </source>
</evidence>
<proteinExistence type="predicted"/>
<dbReference type="AlphaFoldDB" id="A0ABD5NM88"/>
<gene>
    <name evidence="2" type="ORF">ACFOUR_06370</name>
</gene>
<reference evidence="2 3" key="1">
    <citation type="journal article" date="2019" name="Int. J. Syst. Evol. Microbiol.">
        <title>The Global Catalogue of Microorganisms (GCM) 10K type strain sequencing project: providing services to taxonomists for standard genome sequencing and annotation.</title>
        <authorList>
            <consortium name="The Broad Institute Genomics Platform"/>
            <consortium name="The Broad Institute Genome Sequencing Center for Infectious Disease"/>
            <person name="Wu L."/>
            <person name="Ma J."/>
        </authorList>
    </citation>
    <scope>NUCLEOTIDE SEQUENCE [LARGE SCALE GENOMIC DNA]</scope>
    <source>
        <strain evidence="2 3">IBRC-M 10256</strain>
    </source>
</reference>
<keyword evidence="3" id="KW-1185">Reference proteome</keyword>
<organism evidence="2 3">
    <name type="scientific">Halovivax cerinus</name>
    <dbReference type="NCBI Taxonomy" id="1487865"/>
    <lineage>
        <taxon>Archaea</taxon>
        <taxon>Methanobacteriati</taxon>
        <taxon>Methanobacteriota</taxon>
        <taxon>Stenosarchaea group</taxon>
        <taxon>Halobacteria</taxon>
        <taxon>Halobacteriales</taxon>
        <taxon>Natrialbaceae</taxon>
        <taxon>Halovivax</taxon>
    </lineage>
</organism>
<dbReference type="InterPro" id="IPR013087">
    <property type="entry name" value="Znf_C2H2_type"/>
</dbReference>
<dbReference type="RefSeq" id="WP_256530684.1">
    <property type="nucleotide sequence ID" value="NZ_CP101824.1"/>
</dbReference>